<reference evidence="1 2" key="1">
    <citation type="submission" date="2022-08" db="EMBL/GenBank/DDBJ databases">
        <title>Bacterial and archaeal communities from various locations to study Microbial Dark Matter (Phase II).</title>
        <authorList>
            <person name="Stepanauskas R."/>
        </authorList>
    </citation>
    <scope>NUCLEOTIDE SEQUENCE [LARGE SCALE GENOMIC DNA]</scope>
    <source>
        <strain evidence="1 2">PD1</strain>
    </source>
</reference>
<sequence>MWVTVVEKDNCMEHEDGETERRRNGEREKQRNLRITLHALRITHHALRITLYALRGDAP</sequence>
<organism evidence="1 2">
    <name type="scientific">Candidatus Fervidibacter sacchari</name>
    <dbReference type="NCBI Taxonomy" id="1448929"/>
    <lineage>
        <taxon>Bacteria</taxon>
        <taxon>Candidatus Fervidibacterota</taxon>
        <taxon>Candidatus Fervidibacter</taxon>
    </lineage>
</organism>
<evidence type="ECO:0000313" key="2">
    <source>
        <dbReference type="Proteomes" id="UP001204798"/>
    </source>
</evidence>
<protein>
    <recommendedName>
        <fullName evidence="3">Transposase DDE domain-containing protein</fullName>
    </recommendedName>
</protein>
<evidence type="ECO:0008006" key="3">
    <source>
        <dbReference type="Google" id="ProtNLM"/>
    </source>
</evidence>
<dbReference type="Proteomes" id="UP001204798">
    <property type="component" value="Unassembled WGS sequence"/>
</dbReference>
<evidence type="ECO:0000313" key="1">
    <source>
        <dbReference type="EMBL" id="MCS3918515.1"/>
    </source>
</evidence>
<gene>
    <name evidence="1" type="ORF">M2350_000915</name>
</gene>
<keyword evidence="2" id="KW-1185">Reference proteome</keyword>
<dbReference type="RefSeq" id="WP_259094436.1">
    <property type="nucleotide sequence ID" value="NZ_CP130454.1"/>
</dbReference>
<proteinExistence type="predicted"/>
<accession>A0ABT2EKP4</accession>
<comment type="caution">
    <text evidence="1">The sequence shown here is derived from an EMBL/GenBank/DDBJ whole genome shotgun (WGS) entry which is preliminary data.</text>
</comment>
<name>A0ABT2EKP4_9BACT</name>
<dbReference type="EMBL" id="JANUCP010000002">
    <property type="protein sequence ID" value="MCS3918515.1"/>
    <property type="molecule type" value="Genomic_DNA"/>
</dbReference>